<dbReference type="InterPro" id="IPR027417">
    <property type="entry name" value="P-loop_NTPase"/>
</dbReference>
<evidence type="ECO:0000256" key="10">
    <source>
        <dbReference type="SAM" id="MobiDB-lite"/>
    </source>
</evidence>
<dbReference type="InterPro" id="IPR050699">
    <property type="entry name" value="RNA-DNA_Helicase"/>
</dbReference>
<comment type="caution">
    <text evidence="12">The sequence shown here is derived from an EMBL/GenBank/DDBJ whole genome shotgun (WGS) entry which is preliminary data.</text>
</comment>
<dbReference type="Pfam" id="PF22527">
    <property type="entry name" value="DEXQc_Suv3"/>
    <property type="match status" value="1"/>
</dbReference>
<evidence type="ECO:0000313" key="13">
    <source>
        <dbReference type="Proteomes" id="UP000757232"/>
    </source>
</evidence>
<gene>
    <name evidence="12" type="ORF">A7U60_g1659</name>
</gene>
<feature type="region of interest" description="Disordered" evidence="10">
    <location>
        <begin position="59"/>
        <end position="95"/>
    </location>
</feature>
<dbReference type="FunFam" id="3.40.50.300:FF:000957">
    <property type="entry name" value="ATP-dependent RNA helicase SUV3L, mitochondrial"/>
    <property type="match status" value="1"/>
</dbReference>
<feature type="region of interest" description="Disordered" evidence="10">
    <location>
        <begin position="776"/>
        <end position="812"/>
    </location>
</feature>
<protein>
    <recommendedName>
        <fullName evidence="2">RNA helicase</fullName>
        <ecNumber evidence="2">3.6.4.13</ecNumber>
    </recommendedName>
</protein>
<dbReference type="InterPro" id="IPR044774">
    <property type="entry name" value="Suv3_DEXQc"/>
</dbReference>
<proteinExistence type="predicted"/>
<dbReference type="AlphaFoldDB" id="A0A9Q5I401"/>
<dbReference type="OrthoDB" id="6692397at2759"/>
<dbReference type="Gene3D" id="1.20.272.40">
    <property type="match status" value="1"/>
</dbReference>
<name>A0A9Q5I401_SANBA</name>
<dbReference type="CDD" id="cd17913">
    <property type="entry name" value="DEXQc_Suv3"/>
    <property type="match status" value="1"/>
</dbReference>
<keyword evidence="4 12" id="KW-0378">Hydrolase</keyword>
<dbReference type="GO" id="GO:0005524">
    <property type="term" value="F:ATP binding"/>
    <property type="evidence" value="ECO:0007669"/>
    <property type="project" value="UniProtKB-KW"/>
</dbReference>
<dbReference type="Proteomes" id="UP000757232">
    <property type="component" value="Unassembled WGS sequence"/>
</dbReference>
<evidence type="ECO:0000313" key="12">
    <source>
        <dbReference type="EMBL" id="OCB91094.1"/>
    </source>
</evidence>
<dbReference type="InterPro" id="IPR001650">
    <property type="entry name" value="Helicase_C-like"/>
</dbReference>
<keyword evidence="3" id="KW-0547">Nucleotide-binding</keyword>
<keyword evidence="13" id="KW-1185">Reference proteome</keyword>
<accession>A0A9Q5I401</accession>
<dbReference type="PANTHER" id="PTHR12131:SF1">
    <property type="entry name" value="ATP-DEPENDENT RNA HELICASE SUPV3L1, MITOCHONDRIAL-RELATED"/>
    <property type="match status" value="1"/>
</dbReference>
<dbReference type="GO" id="GO:0016787">
    <property type="term" value="F:hydrolase activity"/>
    <property type="evidence" value="ECO:0007669"/>
    <property type="project" value="UniProtKB-KW"/>
</dbReference>
<dbReference type="EC" id="3.6.4.13" evidence="2"/>
<organism evidence="12 13">
    <name type="scientific">Sanghuangporus baumii</name>
    <name type="common">Phellinus baumii</name>
    <dbReference type="NCBI Taxonomy" id="108892"/>
    <lineage>
        <taxon>Eukaryota</taxon>
        <taxon>Fungi</taxon>
        <taxon>Dikarya</taxon>
        <taxon>Basidiomycota</taxon>
        <taxon>Agaricomycotina</taxon>
        <taxon>Agaricomycetes</taxon>
        <taxon>Hymenochaetales</taxon>
        <taxon>Hymenochaetaceae</taxon>
        <taxon>Sanghuangporus</taxon>
    </lineage>
</organism>
<dbReference type="InterPro" id="IPR022192">
    <property type="entry name" value="SUV3_C"/>
</dbReference>
<dbReference type="FunFam" id="3.40.50.300:FF:000269">
    <property type="entry name" value="ATP-dependent RNA helicase SUPV3L1, mitochondrial"/>
    <property type="match status" value="1"/>
</dbReference>
<evidence type="ECO:0000256" key="4">
    <source>
        <dbReference type="ARBA" id="ARBA00022801"/>
    </source>
</evidence>
<evidence type="ECO:0000256" key="1">
    <source>
        <dbReference type="ARBA" id="ARBA00004173"/>
    </source>
</evidence>
<dbReference type="PANTHER" id="PTHR12131">
    <property type="entry name" value="ATP-DEPENDENT RNA AND DNA HELICASE"/>
    <property type="match status" value="1"/>
</dbReference>
<keyword evidence="7" id="KW-0809">Transit peptide</keyword>
<feature type="domain" description="Helicase C-terminal" evidence="11">
    <location>
        <begin position="395"/>
        <end position="556"/>
    </location>
</feature>
<dbReference type="SUPFAM" id="SSF52540">
    <property type="entry name" value="P-loop containing nucleoside triphosphate hydrolases"/>
    <property type="match status" value="1"/>
</dbReference>
<keyword evidence="5" id="KW-0347">Helicase</keyword>
<dbReference type="GO" id="GO:0003724">
    <property type="term" value="F:RNA helicase activity"/>
    <property type="evidence" value="ECO:0007669"/>
    <property type="project" value="UniProtKB-EC"/>
</dbReference>
<dbReference type="Gene3D" id="3.40.50.300">
    <property type="entry name" value="P-loop containing nucleotide triphosphate hydrolases"/>
    <property type="match status" value="2"/>
</dbReference>
<evidence type="ECO:0000256" key="8">
    <source>
        <dbReference type="ARBA" id="ARBA00023128"/>
    </source>
</evidence>
<dbReference type="PROSITE" id="PS51194">
    <property type="entry name" value="HELICASE_CTER"/>
    <property type="match status" value="1"/>
</dbReference>
<reference evidence="12" key="1">
    <citation type="submission" date="2016-06" db="EMBL/GenBank/DDBJ databases">
        <title>Draft Genome sequence of the fungus Inonotus baumii.</title>
        <authorList>
            <person name="Zhu H."/>
            <person name="Lin W."/>
        </authorList>
    </citation>
    <scope>NUCLEOTIDE SEQUENCE</scope>
    <source>
        <strain evidence="12">821</strain>
    </source>
</reference>
<evidence type="ECO:0000256" key="6">
    <source>
        <dbReference type="ARBA" id="ARBA00022840"/>
    </source>
</evidence>
<feature type="compositionally biased region" description="Basic and acidic residues" evidence="10">
    <location>
        <begin position="791"/>
        <end position="812"/>
    </location>
</feature>
<feature type="region of interest" description="Disordered" evidence="10">
    <location>
        <begin position="825"/>
        <end position="869"/>
    </location>
</feature>
<evidence type="ECO:0000256" key="2">
    <source>
        <dbReference type="ARBA" id="ARBA00012552"/>
    </source>
</evidence>
<sequence>MLSATHRVCAHCRLSLLENSLWRRTFQSSAVLQRQKPKGQKSSSSVSAFRQLISRPIARPTRHADNVLPPLQRPQHHFHAQKSRSDTRRISSPEHVRQKLNEGLYRWARLGATVARLKSMGITTEEARTLLSMFVDERPRTPYGWFPPEEDDKWQMARIQDDMAESLPGSVDRALTRRFMAWALETTRTRGTFQPSVYNTLTSVQKAVDFIHPAEWYPVARMLRRKVHMHVGPTNSGKTHNALRALAASPHGVYASPLRLLAYEVFDRLNKGRIVPLNADPSAPPETLQRTCNLITGEETRIVKEDAPLLSCTVEMIDTRRRYDVAVIDEVQMLSDTHRGGAWTAAVLGIHAEELHLCGEAGAVPLVQEMLKDTGDELIVHRYERLTPLVMASKSINGDLRKIEPGDCVVSFSRSALFALKRDIEKITGLRCAIIYGRLPPEVRSEQAELFNDPGTGYDVLVGSDAIGMGLNLKIKRIIFESSWKYDGDVERTLSLSQLKQIAGRAGRYGMHGDDDGGIVTTLYDEDLPVVRKAVESKVVPMSKRAVLPMTKESFHDLEQLIHRQASFSSILDIIRSASIMAPCYTLLDLEKDHKEVLPLIDRLCNDYTLDERLRIMNAPVQWRDSVVAQAMEKFLRMYKKEGHVQFEESLKGLGLSEALEKARDMQASAELASGASSSSDSEKDILSNAPVSPSLASALEAIQLKSVPPQIDLLLKMESLYRIAVVYMWFNQRLPLVFSQRDKALRTKDECEENINWCLERMKYVKGGKFRPPKKVIRSDVATTSSPGQESEKHKRGEGKEGEEGVKIEEREYRVDGLDDAVPREEEIIRADSSAAPAKHKKKDKVHKRDAPLLDTANVGAESLTGSL</sequence>
<dbReference type="Gene3D" id="1.20.58.1080">
    <property type="match status" value="1"/>
</dbReference>
<comment type="catalytic activity">
    <reaction evidence="9">
        <text>ATP + H2O = ADP + phosphate + H(+)</text>
        <dbReference type="Rhea" id="RHEA:13065"/>
        <dbReference type="ChEBI" id="CHEBI:15377"/>
        <dbReference type="ChEBI" id="CHEBI:15378"/>
        <dbReference type="ChEBI" id="CHEBI:30616"/>
        <dbReference type="ChEBI" id="CHEBI:43474"/>
        <dbReference type="ChEBI" id="CHEBI:456216"/>
        <dbReference type="EC" id="3.6.4.13"/>
    </reaction>
</comment>
<evidence type="ECO:0000259" key="11">
    <source>
        <dbReference type="PROSITE" id="PS51194"/>
    </source>
</evidence>
<comment type="subcellular location">
    <subcellularLocation>
        <location evidence="1">Mitochondrion</location>
    </subcellularLocation>
</comment>
<dbReference type="CDD" id="cd18805">
    <property type="entry name" value="SF2_C_suv3"/>
    <property type="match status" value="1"/>
</dbReference>
<dbReference type="GO" id="GO:0000965">
    <property type="term" value="P:mitochondrial RNA 3'-end processing"/>
    <property type="evidence" value="ECO:0007669"/>
    <property type="project" value="TreeGrafter"/>
</dbReference>
<dbReference type="SMART" id="SM00490">
    <property type="entry name" value="HELICc"/>
    <property type="match status" value="1"/>
</dbReference>
<feature type="compositionally biased region" description="Basic and acidic residues" evidence="10">
    <location>
        <begin position="83"/>
        <end position="95"/>
    </location>
</feature>
<keyword evidence="8" id="KW-0496">Mitochondrion</keyword>
<dbReference type="InterPro" id="IPR055206">
    <property type="entry name" value="DEXQc_SUV3"/>
</dbReference>
<evidence type="ECO:0000256" key="5">
    <source>
        <dbReference type="ARBA" id="ARBA00022806"/>
    </source>
</evidence>
<dbReference type="Pfam" id="PF12513">
    <property type="entry name" value="SUV3_C"/>
    <property type="match status" value="1"/>
</dbReference>
<evidence type="ECO:0000256" key="7">
    <source>
        <dbReference type="ARBA" id="ARBA00022946"/>
    </source>
</evidence>
<dbReference type="EMBL" id="LNZH02000106">
    <property type="protein sequence ID" value="OCB91094.1"/>
    <property type="molecule type" value="Genomic_DNA"/>
</dbReference>
<evidence type="ECO:0000256" key="9">
    <source>
        <dbReference type="ARBA" id="ARBA00047984"/>
    </source>
</evidence>
<dbReference type="GO" id="GO:0045025">
    <property type="term" value="C:mitochondrial degradosome"/>
    <property type="evidence" value="ECO:0007669"/>
    <property type="project" value="TreeGrafter"/>
</dbReference>
<keyword evidence="6" id="KW-0067">ATP-binding</keyword>
<dbReference type="Pfam" id="PF00271">
    <property type="entry name" value="Helicase_C"/>
    <property type="match status" value="1"/>
</dbReference>
<evidence type="ECO:0000256" key="3">
    <source>
        <dbReference type="ARBA" id="ARBA00022741"/>
    </source>
</evidence>